<evidence type="ECO:0000313" key="3">
    <source>
        <dbReference type="Proteomes" id="UP001174136"/>
    </source>
</evidence>
<protein>
    <submittedName>
        <fullName evidence="2">Uncharacterized protein</fullName>
    </submittedName>
</protein>
<reference evidence="2" key="1">
    <citation type="journal article" date="2023" name="Front. Mar. Sci.">
        <title>A new Merluccius polli reference genome to investigate the effects of global change in West African waters.</title>
        <authorList>
            <person name="Mateo J.L."/>
            <person name="Blanco-Fernandez C."/>
            <person name="Garcia-Vazquez E."/>
            <person name="Machado-Schiaffino G."/>
        </authorList>
    </citation>
    <scope>NUCLEOTIDE SEQUENCE</scope>
    <source>
        <strain evidence="2">C29</strain>
        <tissue evidence="2">Fin</tissue>
    </source>
</reference>
<dbReference type="EMBL" id="JAOPHQ010001459">
    <property type="protein sequence ID" value="KAK0150591.1"/>
    <property type="molecule type" value="Genomic_DNA"/>
</dbReference>
<organism evidence="2 3">
    <name type="scientific">Merluccius polli</name>
    <name type="common">Benguela hake</name>
    <name type="synonym">Merluccius cadenati</name>
    <dbReference type="NCBI Taxonomy" id="89951"/>
    <lineage>
        <taxon>Eukaryota</taxon>
        <taxon>Metazoa</taxon>
        <taxon>Chordata</taxon>
        <taxon>Craniata</taxon>
        <taxon>Vertebrata</taxon>
        <taxon>Euteleostomi</taxon>
        <taxon>Actinopterygii</taxon>
        <taxon>Neopterygii</taxon>
        <taxon>Teleostei</taxon>
        <taxon>Neoteleostei</taxon>
        <taxon>Acanthomorphata</taxon>
        <taxon>Zeiogadaria</taxon>
        <taxon>Gadariae</taxon>
        <taxon>Gadiformes</taxon>
        <taxon>Gadoidei</taxon>
        <taxon>Merlucciidae</taxon>
        <taxon>Merluccius</taxon>
    </lineage>
</organism>
<feature type="region of interest" description="Disordered" evidence="1">
    <location>
        <begin position="144"/>
        <end position="164"/>
    </location>
</feature>
<accession>A0AA47P4K2</accession>
<feature type="region of interest" description="Disordered" evidence="1">
    <location>
        <begin position="1"/>
        <end position="21"/>
    </location>
</feature>
<proteinExistence type="predicted"/>
<sequence>MDNTDGPKPDSKRRKRDSATDTDDLLTTEVELCILPMRCLGCSGLSRRLPPEVRGVASMTLVLSASPQCIVCRHLMVRSGWGYTGGLTLPLTLQLKGQNNIFSKICQPLSQLALYGCNTSMNKGKKRHFTESELEIVVNDVEGGREGDSLWSPVSRDQYEENKK</sequence>
<dbReference type="Proteomes" id="UP001174136">
    <property type="component" value="Unassembled WGS sequence"/>
</dbReference>
<feature type="compositionally biased region" description="Basic and acidic residues" evidence="1">
    <location>
        <begin position="1"/>
        <end position="10"/>
    </location>
</feature>
<keyword evidence="3" id="KW-1185">Reference proteome</keyword>
<evidence type="ECO:0000256" key="1">
    <source>
        <dbReference type="SAM" id="MobiDB-lite"/>
    </source>
</evidence>
<name>A0AA47P4K2_MERPO</name>
<evidence type="ECO:0000313" key="2">
    <source>
        <dbReference type="EMBL" id="KAK0150591.1"/>
    </source>
</evidence>
<dbReference type="AlphaFoldDB" id="A0AA47P4K2"/>
<comment type="caution">
    <text evidence="2">The sequence shown here is derived from an EMBL/GenBank/DDBJ whole genome shotgun (WGS) entry which is preliminary data.</text>
</comment>
<gene>
    <name evidence="2" type="ORF">N1851_008315</name>
</gene>